<sequence>MTENESTRVGHCKQDDCSVYIGRGYDGEAMGDVEIGERGWLGNPYPLDDGYSREESIRLFALDLLERIDEDPQFRKALFDIQGETLGCWCHGLDEEEPACHGDVLARAIDAIQKRE</sequence>
<accession>A0A4S3TNE0</accession>
<comment type="caution">
    <text evidence="2">The sequence shown here is derived from an EMBL/GenBank/DDBJ whole genome shotgun (WGS) entry which is preliminary data.</text>
</comment>
<evidence type="ECO:0000259" key="1">
    <source>
        <dbReference type="Pfam" id="PF14216"/>
    </source>
</evidence>
<dbReference type="Proteomes" id="UP000318864">
    <property type="component" value="Unassembled WGS sequence"/>
</dbReference>
<feature type="domain" description="DUF4326" evidence="1">
    <location>
        <begin position="8"/>
        <end position="106"/>
    </location>
</feature>
<dbReference type="EMBL" id="RBZW01000015">
    <property type="protein sequence ID" value="THE65834.1"/>
    <property type="molecule type" value="Genomic_DNA"/>
</dbReference>
<protein>
    <submittedName>
        <fullName evidence="2">DUF4326 domain-containing protein</fullName>
    </submittedName>
</protein>
<reference evidence="2 3" key="1">
    <citation type="submission" date="2018-10" db="EMBL/GenBank/DDBJ databases">
        <title>Natronolimnobius sp. XQ-INN 246 isolated from Inner Mongolia Autonomous Region of China.</title>
        <authorList>
            <person name="Xue Q."/>
        </authorList>
    </citation>
    <scope>NUCLEOTIDE SEQUENCE [LARGE SCALE GENOMIC DNA]</scope>
    <source>
        <strain evidence="2 3">XQ-INN 246</strain>
    </source>
</reference>
<evidence type="ECO:0000313" key="3">
    <source>
        <dbReference type="Proteomes" id="UP000318864"/>
    </source>
</evidence>
<keyword evidence="3" id="KW-1185">Reference proteome</keyword>
<dbReference type="Pfam" id="PF14216">
    <property type="entry name" value="DUF4326"/>
    <property type="match status" value="1"/>
</dbReference>
<dbReference type="AlphaFoldDB" id="A0A4S3TNE0"/>
<dbReference type="OrthoDB" id="275586at2157"/>
<name>A0A4S3TNE0_9EURY</name>
<gene>
    <name evidence="2" type="ORF">D8Y22_05470</name>
</gene>
<proteinExistence type="predicted"/>
<dbReference type="InterPro" id="IPR025475">
    <property type="entry name" value="DUF4326"/>
</dbReference>
<evidence type="ECO:0000313" key="2">
    <source>
        <dbReference type="EMBL" id="THE65834.1"/>
    </source>
</evidence>
<dbReference type="RefSeq" id="WP_141463701.1">
    <property type="nucleotide sequence ID" value="NZ_RBZW01000015.1"/>
</dbReference>
<organism evidence="2 3">
    <name type="scientific">Salinadaptatus halalkaliphilus</name>
    <dbReference type="NCBI Taxonomy" id="2419781"/>
    <lineage>
        <taxon>Archaea</taxon>
        <taxon>Methanobacteriati</taxon>
        <taxon>Methanobacteriota</taxon>
        <taxon>Stenosarchaea group</taxon>
        <taxon>Halobacteria</taxon>
        <taxon>Halobacteriales</taxon>
        <taxon>Natrialbaceae</taxon>
        <taxon>Salinadaptatus</taxon>
    </lineage>
</organism>